<dbReference type="AlphaFoldDB" id="X0XGD8"/>
<comment type="caution">
    <text evidence="1">The sequence shown here is derived from an EMBL/GenBank/DDBJ whole genome shotgun (WGS) entry which is preliminary data.</text>
</comment>
<dbReference type="EMBL" id="BARS01035920">
    <property type="protein sequence ID" value="GAG23986.1"/>
    <property type="molecule type" value="Genomic_DNA"/>
</dbReference>
<protein>
    <submittedName>
        <fullName evidence="1">Uncharacterized protein</fullName>
    </submittedName>
</protein>
<gene>
    <name evidence="1" type="ORF">S01H1_55274</name>
</gene>
<accession>X0XGD8</accession>
<reference evidence="1" key="1">
    <citation type="journal article" date="2014" name="Front. Microbiol.">
        <title>High frequency of phylogenetically diverse reductive dehalogenase-homologous genes in deep subseafloor sedimentary metagenomes.</title>
        <authorList>
            <person name="Kawai M."/>
            <person name="Futagami T."/>
            <person name="Toyoda A."/>
            <person name="Takaki Y."/>
            <person name="Nishi S."/>
            <person name="Hori S."/>
            <person name="Arai W."/>
            <person name="Tsubouchi T."/>
            <person name="Morono Y."/>
            <person name="Uchiyama I."/>
            <person name="Ito T."/>
            <person name="Fujiyama A."/>
            <person name="Inagaki F."/>
            <person name="Takami H."/>
        </authorList>
    </citation>
    <scope>NUCLEOTIDE SEQUENCE</scope>
    <source>
        <strain evidence="1">Expedition CK06-06</strain>
    </source>
</reference>
<proteinExistence type="predicted"/>
<organism evidence="1">
    <name type="scientific">marine sediment metagenome</name>
    <dbReference type="NCBI Taxonomy" id="412755"/>
    <lineage>
        <taxon>unclassified sequences</taxon>
        <taxon>metagenomes</taxon>
        <taxon>ecological metagenomes</taxon>
    </lineage>
</organism>
<name>X0XGD8_9ZZZZ</name>
<sequence length="101" mass="11327">MTTLGSFIFKHIKKALFSSYQAIDLGEGQSAFIATPEKALMNLLYLTPGSDNPDYLRELRLQNSETLNTGLLMELVDRSGSRKLKRAARRIKAFMSELEAS</sequence>
<evidence type="ECO:0000313" key="1">
    <source>
        <dbReference type="EMBL" id="GAG23986.1"/>
    </source>
</evidence>